<dbReference type="InterPro" id="IPR025683">
    <property type="entry name" value="Protein_beta"/>
</dbReference>
<proteinExistence type="predicted"/>
<evidence type="ECO:0000313" key="1">
    <source>
        <dbReference type="EMBL" id="NDV93256.1"/>
    </source>
</evidence>
<dbReference type="Pfam" id="PF14350">
    <property type="entry name" value="Beta_protein"/>
    <property type="match status" value="1"/>
</dbReference>
<accession>A0A7X5RMZ9</accession>
<evidence type="ECO:0000313" key="2">
    <source>
        <dbReference type="Proteomes" id="UP000470213"/>
    </source>
</evidence>
<keyword evidence="2" id="KW-1185">Reference proteome</keyword>
<dbReference type="EMBL" id="JAAAWN010000063">
    <property type="protein sequence ID" value="NDV93256.1"/>
    <property type="molecule type" value="Genomic_DNA"/>
</dbReference>
<comment type="caution">
    <text evidence="1">The sequence shown here is derived from an EMBL/GenBank/DDBJ whole genome shotgun (WGS) entry which is preliminary data.</text>
</comment>
<dbReference type="RefSeq" id="WP_163088756.1">
    <property type="nucleotide sequence ID" value="NZ_JAAAWN010000063.1"/>
</dbReference>
<dbReference type="Proteomes" id="UP000470213">
    <property type="component" value="Unassembled WGS sequence"/>
</dbReference>
<organism evidence="1 2">
    <name type="scientific">Alteromonas profundi</name>
    <dbReference type="NCBI Taxonomy" id="2696062"/>
    <lineage>
        <taxon>Bacteria</taxon>
        <taxon>Pseudomonadati</taxon>
        <taxon>Pseudomonadota</taxon>
        <taxon>Gammaproteobacteria</taxon>
        <taxon>Alteromonadales</taxon>
        <taxon>Alteromonadaceae</taxon>
        <taxon>Alteromonas/Salinimonas group</taxon>
        <taxon>Alteromonas</taxon>
    </lineage>
</organism>
<dbReference type="AlphaFoldDB" id="A0A7X5RMZ9"/>
<sequence length="228" mass="25702">MSLWQTRGDSERVNEIVDELGITPSNCHVILDFQDLSTSTLVGVMEDFDTLFPLLLSFKFATYSIAGCSLPSSIDKVVKEQDSSGFVRRIEMLLWKALRNQHSSIPIFFGDYGVRGPSTGEIGFGNTNAKIRYTVKDRYYVVRGHVIRKPVGGYQHCELAKKLVASGEYMDPSFSWGDNRIMECANSKFGGGPTQWIEIDSSHHFAYAVAEVSDYERELEIKRTTTVY</sequence>
<name>A0A7X5RMZ9_9ALTE</name>
<protein>
    <submittedName>
        <fullName evidence="1">Uncharacterized protein</fullName>
    </submittedName>
</protein>
<gene>
    <name evidence="1" type="ORF">GTH32_19010</name>
</gene>
<reference evidence="1 2" key="1">
    <citation type="submission" date="2020-01" db="EMBL/GenBank/DDBJ databases">
        <authorList>
            <person name="Chen J."/>
            <person name="Zhu S."/>
            <person name="Yang J."/>
        </authorList>
    </citation>
    <scope>NUCLEOTIDE SEQUENCE [LARGE SCALE GENOMIC DNA]</scope>
    <source>
        <strain evidence="1 2">345S023</strain>
    </source>
</reference>